<keyword evidence="1" id="KW-0614">Plasmid</keyword>
<dbReference type="HOGENOM" id="CLU_2616092_0_0_3"/>
<name>B8HZF7_CYAP4</name>
<organism evidence="1">
    <name type="scientific">Cyanothece sp. (strain PCC 7425 / ATCC 29141)</name>
    <dbReference type="NCBI Taxonomy" id="395961"/>
    <lineage>
        <taxon>Bacteria</taxon>
        <taxon>Bacillati</taxon>
        <taxon>Cyanobacteriota</taxon>
        <taxon>Cyanophyceae</taxon>
        <taxon>Gomontiellales</taxon>
        <taxon>Cyanothecaceae</taxon>
        <taxon>Cyanothece</taxon>
    </lineage>
</organism>
<reference evidence="1" key="1">
    <citation type="submission" date="2009-01" db="EMBL/GenBank/DDBJ databases">
        <title>Complete sequence of plasmid2 Cyanothece sp. PCC 7425.</title>
        <authorList>
            <consortium name="US DOE Joint Genome Institute"/>
            <person name="Lucas S."/>
            <person name="Copeland A."/>
            <person name="Lapidus A."/>
            <person name="Glavina del Rio T."/>
            <person name="Dalin E."/>
            <person name="Tice H."/>
            <person name="Bruce D."/>
            <person name="Goodwin L."/>
            <person name="Pitluck S."/>
            <person name="Sims D."/>
            <person name="Meineke L."/>
            <person name="Brettin T."/>
            <person name="Detter J.C."/>
            <person name="Han C."/>
            <person name="Larimer F."/>
            <person name="Land M."/>
            <person name="Hauser L."/>
            <person name="Kyrpides N."/>
            <person name="Ovchinnikova G."/>
            <person name="Liberton M."/>
            <person name="Stoeckel J."/>
            <person name="Banerjee A."/>
            <person name="Singh A."/>
            <person name="Page L."/>
            <person name="Sato H."/>
            <person name="Zhao L."/>
            <person name="Sherman L."/>
            <person name="Pakrasi H."/>
            <person name="Richardson P."/>
        </authorList>
    </citation>
    <scope>NUCLEOTIDE SEQUENCE</scope>
    <source>
        <strain evidence="1">PCC 7425</strain>
        <plasmid evidence="1">pP742502</plasmid>
    </source>
</reference>
<geneLocation type="plasmid" evidence="1">
    <name>pP742502</name>
</geneLocation>
<sequence>MIIEPIELFMSRAIYTTWNLTERILRTQISGVLREEQLEEWKHSLEEASCQISQHLNFAMLVNIQGYEVGDQEKAIRN</sequence>
<proteinExistence type="predicted"/>
<evidence type="ECO:0000313" key="1">
    <source>
        <dbReference type="EMBL" id="ACL47805.1"/>
    </source>
</evidence>
<gene>
    <name evidence="1" type="ordered locus">Cyan7425_0105</name>
</gene>
<dbReference type="KEGG" id="cyn:Cyan7425_0105"/>
<protein>
    <submittedName>
        <fullName evidence="1">Uncharacterized protein</fullName>
    </submittedName>
</protein>
<dbReference type="AlphaFoldDB" id="B8HZF7"/>
<dbReference type="EMBL" id="CP001346">
    <property type="protein sequence ID" value="ACL47805.1"/>
    <property type="molecule type" value="Genomic_DNA"/>
</dbReference>
<accession>B8HZF7</accession>